<organism evidence="4 5">
    <name type="scientific">Emiliania huxleyi (strain CCMP1516)</name>
    <dbReference type="NCBI Taxonomy" id="280463"/>
    <lineage>
        <taxon>Eukaryota</taxon>
        <taxon>Haptista</taxon>
        <taxon>Haptophyta</taxon>
        <taxon>Prymnesiophyceae</taxon>
        <taxon>Isochrysidales</taxon>
        <taxon>Noelaerhabdaceae</taxon>
        <taxon>Emiliania</taxon>
    </lineage>
</organism>
<dbReference type="Gene3D" id="3.40.50.1820">
    <property type="entry name" value="alpha/beta hydrolase"/>
    <property type="match status" value="1"/>
</dbReference>
<proteinExistence type="predicted"/>
<dbReference type="EnsemblProtists" id="EOD24138">
    <property type="protein sequence ID" value="EOD24138"/>
    <property type="gene ID" value="EMIHUDRAFT_238966"/>
</dbReference>
<reference evidence="5" key="1">
    <citation type="journal article" date="2013" name="Nature">
        <title>Pan genome of the phytoplankton Emiliania underpins its global distribution.</title>
        <authorList>
            <person name="Read B.A."/>
            <person name="Kegel J."/>
            <person name="Klute M.J."/>
            <person name="Kuo A."/>
            <person name="Lefebvre S.C."/>
            <person name="Maumus F."/>
            <person name="Mayer C."/>
            <person name="Miller J."/>
            <person name="Monier A."/>
            <person name="Salamov A."/>
            <person name="Young J."/>
            <person name="Aguilar M."/>
            <person name="Claverie J.M."/>
            <person name="Frickenhaus S."/>
            <person name="Gonzalez K."/>
            <person name="Herman E.K."/>
            <person name="Lin Y.C."/>
            <person name="Napier J."/>
            <person name="Ogata H."/>
            <person name="Sarno A.F."/>
            <person name="Shmutz J."/>
            <person name="Schroeder D."/>
            <person name="de Vargas C."/>
            <person name="Verret F."/>
            <person name="von Dassow P."/>
            <person name="Valentin K."/>
            <person name="Van de Peer Y."/>
            <person name="Wheeler G."/>
            <person name="Dacks J.B."/>
            <person name="Delwiche C.F."/>
            <person name="Dyhrman S.T."/>
            <person name="Glockner G."/>
            <person name="John U."/>
            <person name="Richards T."/>
            <person name="Worden A.Z."/>
            <person name="Zhang X."/>
            <person name="Grigoriev I.V."/>
            <person name="Allen A.E."/>
            <person name="Bidle K."/>
            <person name="Borodovsky M."/>
            <person name="Bowler C."/>
            <person name="Brownlee C."/>
            <person name="Cock J.M."/>
            <person name="Elias M."/>
            <person name="Gladyshev V.N."/>
            <person name="Groth M."/>
            <person name="Guda C."/>
            <person name="Hadaegh A."/>
            <person name="Iglesias-Rodriguez M.D."/>
            <person name="Jenkins J."/>
            <person name="Jones B.M."/>
            <person name="Lawson T."/>
            <person name="Leese F."/>
            <person name="Lindquist E."/>
            <person name="Lobanov A."/>
            <person name="Lomsadze A."/>
            <person name="Malik S.B."/>
            <person name="Marsh M.E."/>
            <person name="Mackinder L."/>
            <person name="Mock T."/>
            <person name="Mueller-Roeber B."/>
            <person name="Pagarete A."/>
            <person name="Parker M."/>
            <person name="Probert I."/>
            <person name="Quesneville H."/>
            <person name="Raines C."/>
            <person name="Rensing S.A."/>
            <person name="Riano-Pachon D.M."/>
            <person name="Richier S."/>
            <person name="Rokitta S."/>
            <person name="Shiraiwa Y."/>
            <person name="Soanes D.M."/>
            <person name="van der Giezen M."/>
            <person name="Wahlund T.M."/>
            <person name="Williams B."/>
            <person name="Wilson W."/>
            <person name="Wolfe G."/>
            <person name="Wurch L.L."/>
        </authorList>
    </citation>
    <scope>NUCLEOTIDE SEQUENCE</scope>
</reference>
<evidence type="ECO:0000313" key="5">
    <source>
        <dbReference type="Proteomes" id="UP000013827"/>
    </source>
</evidence>
<feature type="compositionally biased region" description="Pro residues" evidence="1">
    <location>
        <begin position="493"/>
        <end position="514"/>
    </location>
</feature>
<evidence type="ECO:0000256" key="2">
    <source>
        <dbReference type="SAM" id="SignalP"/>
    </source>
</evidence>
<dbReference type="eggNOG" id="KOG1516">
    <property type="taxonomic scope" value="Eukaryota"/>
</dbReference>
<feature type="signal peptide" evidence="2">
    <location>
        <begin position="1"/>
        <end position="19"/>
    </location>
</feature>
<dbReference type="SUPFAM" id="SSF53474">
    <property type="entry name" value="alpha/beta-Hydrolases"/>
    <property type="match status" value="1"/>
</dbReference>
<accession>A0A0D3JKV3</accession>
<protein>
    <recommendedName>
        <fullName evidence="3">Carboxylesterase type B domain-containing protein</fullName>
    </recommendedName>
</protein>
<keyword evidence="5" id="KW-1185">Reference proteome</keyword>
<dbReference type="HOGENOM" id="CLU_377412_0_0_1"/>
<dbReference type="KEGG" id="ehx:EMIHUDRAFT_238966"/>
<sequence>MAAPILATVLLAFAAEVTAVTAGGVDVTAATQYGSVVGKYSRYDGVNRFFGIPVAATTGAANRFKEPQPPATWALPMTTIESKQCLHVGDSGVVGSEDCLAVDIIAPSNPLDLTGSPTVAAPGSYPVQVVLGGSLDPSLLKDDTYAGPGEKPVVTVRVTHRVGVLGGLSHPALRNGIDGNSYSGNWMLHDVLNALRWVQANIASFGGDPNKVAVHGQGTGATLAGLLLASPLSYSGTYAVSGPLFSSIIMQSPVSLGGPSAFFSQAVRDAAGAETVRIAGCAEDYGSLEASTGTLTSIAECLRFSTTAALLQTSPYLVDVVTFDSNFGDGTAFLLYSHDLAVNPVVDGYALPLPPLDLIEAENGANVNVIIGQTIDDYAPFLDDEPPDLAGAAGVAAYRILYGPLAAYELNHTATIGDLQAASLALPIGTIESYYSSIADPYQQMVAASTDGYYSVNLNNVIDKLVDQDARTAGTVFRYLFADPIQDEAWPAPLEPSPSPADPLPSPEPSPSPSAQPSIARWGVPNMADLTFTWSLYSAGKNVMTDIIPMTAGSVTYTAEQNEMGASMKTYWTNFFYDGVPGTNGITAWAPSTRTERHTIVFQSTVLGGAALDPCAMFTSCMAEPTADFRRSQHSFWTSGLISQPALPTCSPVIVGLSHISPWQFTSNCGVDLPLNSPRPSRTPTLESGLEAGNKTYEGSYDVSPGGGAWIVLHRLPQPLDITLYGVHARKNTLC</sequence>
<dbReference type="AlphaFoldDB" id="A0A0D3JKV3"/>
<feature type="region of interest" description="Disordered" evidence="1">
    <location>
        <begin position="491"/>
        <end position="519"/>
    </location>
</feature>
<reference evidence="4" key="2">
    <citation type="submission" date="2024-10" db="UniProtKB">
        <authorList>
            <consortium name="EnsemblProtists"/>
        </authorList>
    </citation>
    <scope>IDENTIFICATION</scope>
</reference>
<keyword evidence="2" id="KW-0732">Signal</keyword>
<dbReference type="PaxDb" id="2903-EOD24138"/>
<dbReference type="Pfam" id="PF00135">
    <property type="entry name" value="COesterase"/>
    <property type="match status" value="1"/>
</dbReference>
<name>A0A0D3JKV3_EMIH1</name>
<dbReference type="InterPro" id="IPR050309">
    <property type="entry name" value="Type-B_Carboxylest/Lipase"/>
</dbReference>
<dbReference type="ESTHER" id="emihu-r1cmf4">
    <property type="family name" value="Carb_B_Root"/>
</dbReference>
<dbReference type="GeneID" id="17269682"/>
<evidence type="ECO:0000256" key="1">
    <source>
        <dbReference type="SAM" id="MobiDB-lite"/>
    </source>
</evidence>
<dbReference type="InterPro" id="IPR029058">
    <property type="entry name" value="AB_hydrolase_fold"/>
</dbReference>
<feature type="chain" id="PRO_5044280416" description="Carboxylesterase type B domain-containing protein" evidence="2">
    <location>
        <begin position="20"/>
        <end position="735"/>
    </location>
</feature>
<dbReference type="PANTHER" id="PTHR11559">
    <property type="entry name" value="CARBOXYLESTERASE"/>
    <property type="match status" value="1"/>
</dbReference>
<evidence type="ECO:0000259" key="3">
    <source>
        <dbReference type="Pfam" id="PF00135"/>
    </source>
</evidence>
<dbReference type="Proteomes" id="UP000013827">
    <property type="component" value="Unassembled WGS sequence"/>
</dbReference>
<dbReference type="STRING" id="2903.R1CMF4"/>
<feature type="domain" description="Carboxylesterase type B" evidence="3">
    <location>
        <begin position="29"/>
        <end position="598"/>
    </location>
</feature>
<dbReference type="InterPro" id="IPR002018">
    <property type="entry name" value="CarbesteraseB"/>
</dbReference>
<dbReference type="RefSeq" id="XP_005776567.1">
    <property type="nucleotide sequence ID" value="XM_005776510.1"/>
</dbReference>
<evidence type="ECO:0000313" key="4">
    <source>
        <dbReference type="EnsemblProtists" id="EOD24138"/>
    </source>
</evidence>